<evidence type="ECO:0000313" key="1">
    <source>
        <dbReference type="EMBL" id="MBO1883457.1"/>
    </source>
</evidence>
<accession>A0ABS3PWD7</accession>
<keyword evidence="2" id="KW-1185">Reference proteome</keyword>
<proteinExistence type="predicted"/>
<comment type="caution">
    <text evidence="1">The sequence shown here is derived from an EMBL/GenBank/DDBJ whole genome shotgun (WGS) entry which is preliminary data.</text>
</comment>
<gene>
    <name evidence="1" type="ORF">J4N46_03210</name>
</gene>
<organism evidence="1 2">
    <name type="scientific">Capnocytophaga bilenii</name>
    <dbReference type="NCBI Taxonomy" id="2819369"/>
    <lineage>
        <taxon>Bacteria</taxon>
        <taxon>Pseudomonadati</taxon>
        <taxon>Bacteroidota</taxon>
        <taxon>Flavobacteriia</taxon>
        <taxon>Flavobacteriales</taxon>
        <taxon>Flavobacteriaceae</taxon>
        <taxon>Capnocytophaga</taxon>
    </lineage>
</organism>
<name>A0ABS3PWD7_9FLAO</name>
<dbReference type="RefSeq" id="WP_208058148.1">
    <property type="nucleotide sequence ID" value="NZ_JAGDYP010000002.1"/>
</dbReference>
<dbReference type="EMBL" id="JAGDYP010000002">
    <property type="protein sequence ID" value="MBO1883457.1"/>
    <property type="molecule type" value="Genomic_DNA"/>
</dbReference>
<sequence length="217" mass="24771">MKLVKKRYLFAVMVFLSLGFTTENEERNIYSVPMDYLVEVPQLATVEPAQNYNSHQSTISFSSFDEKKTFVDFKESLAHRESRGNYSVVNRFGYMGKYQFGKRLLRFFGVTDTDAFLQSPQLQEQVFSLSLQRSKWFLRKEIAQNVGKKINGIEITESGILAAAHLAGATSVKKFFKNKGNYNFADGNGITLQNYLKHFAGYDTSHIVPEESPKITD</sequence>
<dbReference type="Proteomes" id="UP000681610">
    <property type="component" value="Unassembled WGS sequence"/>
</dbReference>
<reference evidence="1 2" key="1">
    <citation type="submission" date="2021-03" db="EMBL/GenBank/DDBJ databases">
        <title>Isolation and description of Capnocytophaga bilenii sp. nov., a novel Capnocytophaga species, isolated from a gingivitis subject.</title>
        <authorList>
            <person name="Antezack A."/>
            <person name="Monnet-Corti V."/>
            <person name="La Scola B."/>
        </authorList>
    </citation>
    <scope>NUCLEOTIDE SEQUENCE [LARGE SCALE GENOMIC DNA]</scope>
    <source>
        <strain evidence="1 2">Marseille-Q4570</strain>
    </source>
</reference>
<protein>
    <submittedName>
        <fullName evidence="1">Peptidoglycan-binding protein LysM</fullName>
    </submittedName>
</protein>
<evidence type="ECO:0000313" key="2">
    <source>
        <dbReference type="Proteomes" id="UP000681610"/>
    </source>
</evidence>